<protein>
    <recommendedName>
        <fullName evidence="9">Cytochrome P450</fullName>
    </recommendedName>
</protein>
<evidence type="ECO:0000256" key="5">
    <source>
        <dbReference type="ARBA" id="ARBA00023004"/>
    </source>
</evidence>
<keyword evidence="4" id="KW-0560">Oxidoreductase</keyword>
<dbReference type="PRINTS" id="PR00463">
    <property type="entry name" value="EP450I"/>
</dbReference>
<gene>
    <name evidence="7" type="ORF">ECRASSUSDP1_LOCUS7552</name>
</gene>
<dbReference type="Pfam" id="PF00067">
    <property type="entry name" value="p450"/>
    <property type="match status" value="1"/>
</dbReference>
<dbReference type="PANTHER" id="PTHR24286">
    <property type="entry name" value="CYTOCHROME P450 26"/>
    <property type="match status" value="1"/>
</dbReference>
<dbReference type="Gene3D" id="1.10.630.10">
    <property type="entry name" value="Cytochrome P450"/>
    <property type="match status" value="1"/>
</dbReference>
<evidence type="ECO:0000256" key="4">
    <source>
        <dbReference type="ARBA" id="ARBA00023002"/>
    </source>
</evidence>
<organism evidence="7 8">
    <name type="scientific">Euplotes crassus</name>
    <dbReference type="NCBI Taxonomy" id="5936"/>
    <lineage>
        <taxon>Eukaryota</taxon>
        <taxon>Sar</taxon>
        <taxon>Alveolata</taxon>
        <taxon>Ciliophora</taxon>
        <taxon>Intramacronucleata</taxon>
        <taxon>Spirotrichea</taxon>
        <taxon>Hypotrichia</taxon>
        <taxon>Euplotida</taxon>
        <taxon>Euplotidae</taxon>
        <taxon>Moneuplotes</taxon>
    </lineage>
</organism>
<dbReference type="GO" id="GO:0016125">
    <property type="term" value="P:sterol metabolic process"/>
    <property type="evidence" value="ECO:0007669"/>
    <property type="project" value="TreeGrafter"/>
</dbReference>
<reference evidence="7" key="1">
    <citation type="submission" date="2023-07" db="EMBL/GenBank/DDBJ databases">
        <authorList>
            <consortium name="AG Swart"/>
            <person name="Singh M."/>
            <person name="Singh A."/>
            <person name="Seah K."/>
            <person name="Emmerich C."/>
        </authorList>
    </citation>
    <scope>NUCLEOTIDE SEQUENCE</scope>
    <source>
        <strain evidence="7">DP1</strain>
    </source>
</reference>
<dbReference type="GO" id="GO:0016705">
    <property type="term" value="F:oxidoreductase activity, acting on paired donors, with incorporation or reduction of molecular oxygen"/>
    <property type="evidence" value="ECO:0007669"/>
    <property type="project" value="InterPro"/>
</dbReference>
<dbReference type="PANTHER" id="PTHR24286:SF384">
    <property type="entry name" value="P450, PUTATIVE (EUROFUNG)-RELATED"/>
    <property type="match status" value="1"/>
</dbReference>
<evidence type="ECO:0000256" key="2">
    <source>
        <dbReference type="ARBA" id="ARBA00022617"/>
    </source>
</evidence>
<dbReference type="EMBL" id="CAMPGE010007361">
    <property type="protein sequence ID" value="CAI2366280.1"/>
    <property type="molecule type" value="Genomic_DNA"/>
</dbReference>
<comment type="caution">
    <text evidence="7">The sequence shown here is derived from an EMBL/GenBank/DDBJ whole genome shotgun (WGS) entry which is preliminary data.</text>
</comment>
<dbReference type="GO" id="GO:0020037">
    <property type="term" value="F:heme binding"/>
    <property type="evidence" value="ECO:0007669"/>
    <property type="project" value="InterPro"/>
</dbReference>
<evidence type="ECO:0000256" key="6">
    <source>
        <dbReference type="ARBA" id="ARBA00023033"/>
    </source>
</evidence>
<proteinExistence type="inferred from homology"/>
<dbReference type="InterPro" id="IPR036396">
    <property type="entry name" value="Cyt_P450_sf"/>
</dbReference>
<evidence type="ECO:0000256" key="3">
    <source>
        <dbReference type="ARBA" id="ARBA00022723"/>
    </source>
</evidence>
<keyword evidence="6" id="KW-0503">Monooxygenase</keyword>
<evidence type="ECO:0000313" key="7">
    <source>
        <dbReference type="EMBL" id="CAI2366280.1"/>
    </source>
</evidence>
<keyword evidence="3" id="KW-0479">Metal-binding</keyword>
<name>A0AAD1X9R5_EUPCR</name>
<evidence type="ECO:0008006" key="9">
    <source>
        <dbReference type="Google" id="ProtNLM"/>
    </source>
</evidence>
<sequence>MTKVLFGKEFDLYNYLFDYEHANGQMDMQTIIQKILQDTFSGYMNLLGTLFPFINDYNLLPPYTRIVRNVDRLTQRLQDFLKTCDDEDAVYLKLKNENDMLLQLFAGSDTTSRSVVALFYYIKKYPEVYDKLVKLYEQEGITKNGDLQKDKVTVEGFENCEYAEYVIKELLRLDVPTVETVSYKSLEDIEICGVPIKKGNFFTLGVAGFHLDKKHWHEPMKFIPERFDPESEYFNSPTTGKARDPLSFVPFSTGLRGSPGQTFAKLTMKIALPFFLSNLDYDVNLDEGLLEN</sequence>
<comment type="similarity">
    <text evidence="1">Belongs to the cytochrome P450 family.</text>
</comment>
<dbReference type="Proteomes" id="UP001295684">
    <property type="component" value="Unassembled WGS sequence"/>
</dbReference>
<dbReference type="InterPro" id="IPR001128">
    <property type="entry name" value="Cyt_P450"/>
</dbReference>
<dbReference type="InterPro" id="IPR002401">
    <property type="entry name" value="Cyt_P450_E_grp-I"/>
</dbReference>
<evidence type="ECO:0000256" key="1">
    <source>
        <dbReference type="ARBA" id="ARBA00010617"/>
    </source>
</evidence>
<accession>A0AAD1X9R5</accession>
<dbReference type="AlphaFoldDB" id="A0AAD1X9R5"/>
<dbReference type="SUPFAM" id="SSF48264">
    <property type="entry name" value="Cytochrome P450"/>
    <property type="match status" value="1"/>
</dbReference>
<dbReference type="GO" id="GO:0005506">
    <property type="term" value="F:iron ion binding"/>
    <property type="evidence" value="ECO:0007669"/>
    <property type="project" value="InterPro"/>
</dbReference>
<keyword evidence="5" id="KW-0408">Iron</keyword>
<keyword evidence="8" id="KW-1185">Reference proteome</keyword>
<dbReference type="GO" id="GO:0004497">
    <property type="term" value="F:monooxygenase activity"/>
    <property type="evidence" value="ECO:0007669"/>
    <property type="project" value="UniProtKB-KW"/>
</dbReference>
<dbReference type="CDD" id="cd00302">
    <property type="entry name" value="cytochrome_P450"/>
    <property type="match status" value="1"/>
</dbReference>
<keyword evidence="2" id="KW-0349">Heme</keyword>
<evidence type="ECO:0000313" key="8">
    <source>
        <dbReference type="Proteomes" id="UP001295684"/>
    </source>
</evidence>